<dbReference type="RefSeq" id="WP_090246697.1">
    <property type="nucleotide sequence ID" value="NZ_FNOU01000024.1"/>
</dbReference>
<proteinExistence type="predicted"/>
<dbReference type="Proteomes" id="UP000199652">
    <property type="component" value="Unassembled WGS sequence"/>
</dbReference>
<dbReference type="InterPro" id="IPR027417">
    <property type="entry name" value="P-loop_NTPase"/>
</dbReference>
<dbReference type="SUPFAM" id="SSF52540">
    <property type="entry name" value="P-loop containing nucleoside triphosphate hydrolases"/>
    <property type="match status" value="1"/>
</dbReference>
<dbReference type="EMBL" id="FNOU01000024">
    <property type="protein sequence ID" value="SDY29309.1"/>
    <property type="molecule type" value="Genomic_DNA"/>
</dbReference>
<dbReference type="OrthoDB" id="9760250at2"/>
<dbReference type="STRING" id="1528.SAMN04488579_12421"/>
<sequence length="479" mass="52439">MRGNQQPRIHIAQDYDKSKSDKAIKLSSAMGIILDDWQVGVLSDWLAVGPGGKWKHIRNGLPCPRQNGKTALLESRINYGALFIGEKILYTAHDYSTVTQLFDRVQYFFGEKKNDESANYPELNARVTSVRRAAGKEAIFFKNGAAIYFSTRTKSSRRGFTVDVVIVDEAQELTDTQLKAIMATASSAPLGNPQYIFTGTPPGPETSGDVFAHIRDGAIAGEENDVSWNEWSVDEVGDIHDEKRWYDANPALGIRLDIGVVRAEASTMNDVSFAQERLGYWIPKYQFVAVINENEWKRCETKNPPEDGKLTYAVKFSADGATVSLAVALKPKSGSVHVEIIENRPMGAGISWLAEWLIERKNKAATIVVDGLHSSLALVEMLTEGGIKGKGAITVPKSSDVVAAASMLLNAVHEGDVTHFGQPALNDSALLSEKRLIGNNGGWSFGGKNVDSTLIEAVALAFWSVTTTKRNPQRKQVLL</sequence>
<evidence type="ECO:0008006" key="3">
    <source>
        <dbReference type="Google" id="ProtNLM"/>
    </source>
</evidence>
<organism evidence="1 2">
    <name type="scientific">Eubacterium barkeri</name>
    <name type="common">Clostridium barkeri</name>
    <dbReference type="NCBI Taxonomy" id="1528"/>
    <lineage>
        <taxon>Bacteria</taxon>
        <taxon>Bacillati</taxon>
        <taxon>Bacillota</taxon>
        <taxon>Clostridia</taxon>
        <taxon>Eubacteriales</taxon>
        <taxon>Eubacteriaceae</taxon>
        <taxon>Eubacterium</taxon>
    </lineage>
</organism>
<gene>
    <name evidence="1" type="ORF">SAMN04488579_12421</name>
</gene>
<name>A0A1H3IPX0_EUBBA</name>
<evidence type="ECO:0000313" key="2">
    <source>
        <dbReference type="Proteomes" id="UP000199652"/>
    </source>
</evidence>
<evidence type="ECO:0000313" key="1">
    <source>
        <dbReference type="EMBL" id="SDY29309.1"/>
    </source>
</evidence>
<accession>A0A1H3IPX0</accession>
<reference evidence="2" key="1">
    <citation type="submission" date="2016-10" db="EMBL/GenBank/DDBJ databases">
        <authorList>
            <person name="Varghese N."/>
            <person name="Submissions S."/>
        </authorList>
    </citation>
    <scope>NUCLEOTIDE SEQUENCE [LARGE SCALE GENOMIC DNA]</scope>
    <source>
        <strain evidence="2">VPI 5359</strain>
    </source>
</reference>
<protein>
    <recommendedName>
        <fullName evidence="3">Phage terminase-like protein, large subunit, contains N-terminal HTH domain</fullName>
    </recommendedName>
</protein>
<dbReference type="AlphaFoldDB" id="A0A1H3IPX0"/>
<keyword evidence="2" id="KW-1185">Reference proteome</keyword>
<dbReference type="Gene3D" id="3.40.50.300">
    <property type="entry name" value="P-loop containing nucleotide triphosphate hydrolases"/>
    <property type="match status" value="1"/>
</dbReference>